<evidence type="ECO:0000313" key="7">
    <source>
        <dbReference type="EMBL" id="TKZ20515.1"/>
    </source>
</evidence>
<dbReference type="OrthoDB" id="9781757at2"/>
<comment type="similarity">
    <text evidence="2 6">Belongs to the enoyl-CoA hydratase/isomerase family.</text>
</comment>
<dbReference type="InterPro" id="IPR014748">
    <property type="entry name" value="Enoyl-CoA_hydra_C"/>
</dbReference>
<dbReference type="RefSeq" id="WP_138016360.1">
    <property type="nucleotide sequence ID" value="NZ_SULI01000011.1"/>
</dbReference>
<keyword evidence="4" id="KW-0443">Lipid metabolism</keyword>
<proteinExistence type="inferred from homology"/>
<protein>
    <submittedName>
        <fullName evidence="7">Crotonase/enoyl-CoA hydratase family protein</fullName>
    </submittedName>
</protein>
<evidence type="ECO:0000256" key="5">
    <source>
        <dbReference type="ARBA" id="ARBA00023235"/>
    </source>
</evidence>
<dbReference type="Pfam" id="PF00378">
    <property type="entry name" value="ECH_1"/>
    <property type="match status" value="1"/>
</dbReference>
<dbReference type="NCBIfam" id="NF005699">
    <property type="entry name" value="PRK07509.1"/>
    <property type="match status" value="1"/>
</dbReference>
<keyword evidence="8" id="KW-1185">Reference proteome</keyword>
<dbReference type="PANTHER" id="PTHR43149:SF1">
    <property type="entry name" value="DELTA(3,5)-DELTA(2,4)-DIENOYL-COA ISOMERASE, MITOCHONDRIAL"/>
    <property type="match status" value="1"/>
</dbReference>
<gene>
    <name evidence="7" type="ORF">FAP39_10525</name>
</gene>
<dbReference type="AlphaFoldDB" id="A0A4U7N413"/>
<evidence type="ECO:0000256" key="4">
    <source>
        <dbReference type="ARBA" id="ARBA00023098"/>
    </source>
</evidence>
<accession>A0A4U7N413</accession>
<dbReference type="InterPro" id="IPR001753">
    <property type="entry name" value="Enoyl-CoA_hydra/iso"/>
</dbReference>
<dbReference type="InterPro" id="IPR029045">
    <property type="entry name" value="ClpP/crotonase-like_dom_sf"/>
</dbReference>
<evidence type="ECO:0000256" key="3">
    <source>
        <dbReference type="ARBA" id="ARBA00022832"/>
    </source>
</evidence>
<name>A0A4U7N413_9RHOB</name>
<dbReference type="GO" id="GO:0006635">
    <property type="term" value="P:fatty acid beta-oxidation"/>
    <property type="evidence" value="ECO:0007669"/>
    <property type="project" value="UniProtKB-UniPathway"/>
</dbReference>
<evidence type="ECO:0000313" key="8">
    <source>
        <dbReference type="Proteomes" id="UP000306575"/>
    </source>
</evidence>
<keyword evidence="3" id="KW-0276">Fatty acid metabolism</keyword>
<reference evidence="7 8" key="1">
    <citation type="submission" date="2019-04" db="EMBL/GenBank/DDBJ databases">
        <title>Genome sequence of Pelagicola litoralis CL-ES2.</title>
        <authorList>
            <person name="Cao J."/>
        </authorList>
    </citation>
    <scope>NUCLEOTIDE SEQUENCE [LARGE SCALE GENOMIC DNA]</scope>
    <source>
        <strain evidence="7 8">CL-ES2</strain>
    </source>
</reference>
<dbReference type="InterPro" id="IPR045002">
    <property type="entry name" value="Ech1-like"/>
</dbReference>
<dbReference type="PANTHER" id="PTHR43149">
    <property type="entry name" value="ENOYL-COA HYDRATASE"/>
    <property type="match status" value="1"/>
</dbReference>
<keyword evidence="5" id="KW-0413">Isomerase</keyword>
<dbReference type="Proteomes" id="UP000306575">
    <property type="component" value="Unassembled WGS sequence"/>
</dbReference>
<dbReference type="EMBL" id="SULI01000011">
    <property type="protein sequence ID" value="TKZ20515.1"/>
    <property type="molecule type" value="Genomic_DNA"/>
</dbReference>
<evidence type="ECO:0000256" key="6">
    <source>
        <dbReference type="RuleBase" id="RU003707"/>
    </source>
</evidence>
<dbReference type="PROSITE" id="PS00166">
    <property type="entry name" value="ENOYL_COA_HYDRATASE"/>
    <property type="match status" value="1"/>
</dbReference>
<dbReference type="Gene3D" id="3.90.226.10">
    <property type="entry name" value="2-enoyl-CoA Hydratase, Chain A, domain 1"/>
    <property type="match status" value="1"/>
</dbReference>
<dbReference type="GO" id="GO:0016853">
    <property type="term" value="F:isomerase activity"/>
    <property type="evidence" value="ECO:0007669"/>
    <property type="project" value="UniProtKB-KW"/>
</dbReference>
<dbReference type="SUPFAM" id="SSF52096">
    <property type="entry name" value="ClpP/crotonase"/>
    <property type="match status" value="1"/>
</dbReference>
<comment type="caution">
    <text evidence="7">The sequence shown here is derived from an EMBL/GenBank/DDBJ whole genome shotgun (WGS) entry which is preliminary data.</text>
</comment>
<evidence type="ECO:0000256" key="1">
    <source>
        <dbReference type="ARBA" id="ARBA00005005"/>
    </source>
</evidence>
<organism evidence="7 8">
    <name type="scientific">Shimia litoralis</name>
    <dbReference type="NCBI Taxonomy" id="420403"/>
    <lineage>
        <taxon>Bacteria</taxon>
        <taxon>Pseudomonadati</taxon>
        <taxon>Pseudomonadota</taxon>
        <taxon>Alphaproteobacteria</taxon>
        <taxon>Rhodobacterales</taxon>
        <taxon>Roseobacteraceae</taxon>
    </lineage>
</organism>
<dbReference type="Gene3D" id="1.10.12.10">
    <property type="entry name" value="Lyase 2-enoyl-coa Hydratase, Chain A, domain 2"/>
    <property type="match status" value="1"/>
</dbReference>
<comment type="pathway">
    <text evidence="1">Lipid metabolism; fatty acid beta-oxidation.</text>
</comment>
<evidence type="ECO:0000256" key="2">
    <source>
        <dbReference type="ARBA" id="ARBA00005254"/>
    </source>
</evidence>
<dbReference type="CDD" id="cd06558">
    <property type="entry name" value="crotonase-like"/>
    <property type="match status" value="1"/>
</dbReference>
<dbReference type="UniPathway" id="UPA00659"/>
<dbReference type="InterPro" id="IPR018376">
    <property type="entry name" value="Enoyl-CoA_hyd/isom_CS"/>
</dbReference>
<sequence length="266" mass="28573">MARVSVKIENHIAQVTLTRADKMNALDSDMIDAIIEAGESLIDNADVRAVVLSGEGGAFCAGLDVMSFAAMAAQDPEEIAMPRTHGNANRFQQVAMVWRKIPVPVIAALHGVVFGGGFQISLGADIRIAAPGTKMSIMEMKWGLIPDMGGMVLLPHLTRSDVIRKLTYTATPILAEQAETWGLVTELADDPLAAAMDLAEQISHKSPSAIRTAKQLISYAEENIADPDAVLLEESRVQVALIGKPHQMEVIAANLQKRLPVFKTAT</sequence>